<dbReference type="EMBL" id="BMGR01000003">
    <property type="protein sequence ID" value="GGF94751.1"/>
    <property type="molecule type" value="Genomic_DNA"/>
</dbReference>
<dbReference type="PANTHER" id="PTHR11927">
    <property type="entry name" value="GALACTOSIDE 2-L-FUCOSYLTRANSFERASE"/>
    <property type="match status" value="1"/>
</dbReference>
<reference evidence="3" key="2">
    <citation type="submission" date="2020-09" db="EMBL/GenBank/DDBJ databases">
        <authorList>
            <person name="Sun Q."/>
            <person name="Zhou Y."/>
        </authorList>
    </citation>
    <scope>NUCLEOTIDE SEQUENCE</scope>
    <source>
        <strain evidence="3">CGMCC 1.12987</strain>
    </source>
</reference>
<dbReference type="InterPro" id="IPR002516">
    <property type="entry name" value="Glyco_trans_11"/>
</dbReference>
<dbReference type="Gene3D" id="3.40.50.11350">
    <property type="match status" value="1"/>
</dbReference>
<dbReference type="CDD" id="cd11301">
    <property type="entry name" value="Fut1_Fut2_like"/>
    <property type="match status" value="1"/>
</dbReference>
<dbReference type="GO" id="GO:0016020">
    <property type="term" value="C:membrane"/>
    <property type="evidence" value="ECO:0007669"/>
    <property type="project" value="InterPro"/>
</dbReference>
<gene>
    <name evidence="3" type="ORF">GCM10010916_10090</name>
</gene>
<comment type="caution">
    <text evidence="3">The sequence shown here is derived from an EMBL/GenBank/DDBJ whole genome shotgun (WGS) entry which is preliminary data.</text>
</comment>
<dbReference type="GO" id="GO:0005975">
    <property type="term" value="P:carbohydrate metabolic process"/>
    <property type="evidence" value="ECO:0007669"/>
    <property type="project" value="InterPro"/>
</dbReference>
<proteinExistence type="predicted"/>
<dbReference type="PANTHER" id="PTHR11927:SF9">
    <property type="entry name" value="L-FUCOSYLTRANSFERASE"/>
    <property type="match status" value="1"/>
</dbReference>
<evidence type="ECO:0008006" key="5">
    <source>
        <dbReference type="Google" id="ProtNLM"/>
    </source>
</evidence>
<keyword evidence="2" id="KW-0808">Transferase</keyword>
<accession>A0A917FPI2</accession>
<evidence type="ECO:0000256" key="1">
    <source>
        <dbReference type="ARBA" id="ARBA00022676"/>
    </source>
</evidence>
<keyword evidence="1" id="KW-0328">Glycosyltransferase</keyword>
<dbReference type="Pfam" id="PF01531">
    <property type="entry name" value="Glyco_transf_11"/>
    <property type="match status" value="1"/>
</dbReference>
<sequence>MSKKSKPTITMSALGTRGFGRFGNQVFQYGFLRIYASSFNLRVETPPWIGQYLFGHKDPPITHHFSVIKDSQIKKIKTKTLLGSKKPPFVNVDLQGQFIMHTRSYAPYKKMFRSLFKPIPEIHAIVSKGMSELRKNGKTIIGIHVRRGDFLKYKDHPRNYAVPTSWYIDWLNSIWPMLDSPVLFIASDDLENVLSDFKRFLPVTSADFIKQFPAEPKYDRLDPSFYPDYYFLTQCDRLAISNSTFSFTAGLLNERCKLFVRPHKSKTLVPYDPWNSSRRLDLL</sequence>
<dbReference type="RefSeq" id="WP_188529625.1">
    <property type="nucleotide sequence ID" value="NZ_BMGR01000003.1"/>
</dbReference>
<evidence type="ECO:0000256" key="2">
    <source>
        <dbReference type="ARBA" id="ARBA00022679"/>
    </source>
</evidence>
<name>A0A917FPI2_9BACL</name>
<dbReference type="Proteomes" id="UP000644756">
    <property type="component" value="Unassembled WGS sequence"/>
</dbReference>
<organism evidence="3 4">
    <name type="scientific">Paenibacillus abyssi</name>
    <dbReference type="NCBI Taxonomy" id="1340531"/>
    <lineage>
        <taxon>Bacteria</taxon>
        <taxon>Bacillati</taxon>
        <taxon>Bacillota</taxon>
        <taxon>Bacilli</taxon>
        <taxon>Bacillales</taxon>
        <taxon>Paenibacillaceae</taxon>
        <taxon>Paenibacillus</taxon>
    </lineage>
</organism>
<dbReference type="GO" id="GO:0008107">
    <property type="term" value="F:galactoside 2-alpha-L-fucosyltransferase activity"/>
    <property type="evidence" value="ECO:0007669"/>
    <property type="project" value="InterPro"/>
</dbReference>
<protein>
    <recommendedName>
        <fullName evidence="5">Alpha-1,2-fucosyltransferase</fullName>
    </recommendedName>
</protein>
<dbReference type="AlphaFoldDB" id="A0A917FPI2"/>
<keyword evidence="4" id="KW-1185">Reference proteome</keyword>
<reference evidence="3" key="1">
    <citation type="journal article" date="2014" name="Int. J. Syst. Evol. Microbiol.">
        <title>Complete genome sequence of Corynebacterium casei LMG S-19264T (=DSM 44701T), isolated from a smear-ripened cheese.</title>
        <authorList>
            <consortium name="US DOE Joint Genome Institute (JGI-PGF)"/>
            <person name="Walter F."/>
            <person name="Albersmeier A."/>
            <person name="Kalinowski J."/>
            <person name="Ruckert C."/>
        </authorList>
    </citation>
    <scope>NUCLEOTIDE SEQUENCE</scope>
    <source>
        <strain evidence="3">CGMCC 1.12987</strain>
    </source>
</reference>
<evidence type="ECO:0000313" key="4">
    <source>
        <dbReference type="Proteomes" id="UP000644756"/>
    </source>
</evidence>
<evidence type="ECO:0000313" key="3">
    <source>
        <dbReference type="EMBL" id="GGF94751.1"/>
    </source>
</evidence>